<comment type="caution">
    <text evidence="4">The sequence shown here is derived from an EMBL/GenBank/DDBJ whole genome shotgun (WGS) entry which is preliminary data.</text>
</comment>
<feature type="domain" description="BD-FAE-like" evidence="3">
    <location>
        <begin position="50"/>
        <end position="154"/>
    </location>
</feature>
<accession>A0ABX2AYX7</accession>
<evidence type="ECO:0000313" key="4">
    <source>
        <dbReference type="EMBL" id="NPE24002.1"/>
    </source>
</evidence>
<reference evidence="4 5" key="1">
    <citation type="submission" date="2020-05" db="EMBL/GenBank/DDBJ databases">
        <title>Distinct polysaccharide utilization as determinants for interspecies competition between intestinal Prevotella spp.</title>
        <authorList>
            <person name="Galvez E.J.C."/>
            <person name="Iljazovic A."/>
            <person name="Strowig T."/>
        </authorList>
    </citation>
    <scope>NUCLEOTIDE SEQUENCE [LARGE SCALE GENOMIC DNA]</scope>
    <source>
        <strain evidence="4 5">PCHR</strain>
    </source>
</reference>
<dbReference type="Pfam" id="PF20434">
    <property type="entry name" value="BD-FAE"/>
    <property type="match status" value="1"/>
</dbReference>
<feature type="chain" id="PRO_5046954630" evidence="2">
    <location>
        <begin position="23"/>
        <end position="275"/>
    </location>
</feature>
<dbReference type="EMBL" id="JABKKJ010000001">
    <property type="protein sequence ID" value="NPE24002.1"/>
    <property type="molecule type" value="Genomic_DNA"/>
</dbReference>
<gene>
    <name evidence="4" type="ORF">HPS54_00475</name>
</gene>
<name>A0ABX2AYX7_9BACT</name>
<evidence type="ECO:0000259" key="3">
    <source>
        <dbReference type="Pfam" id="PF20434"/>
    </source>
</evidence>
<dbReference type="InterPro" id="IPR029058">
    <property type="entry name" value="AB_hydrolase_fold"/>
</dbReference>
<evidence type="ECO:0000313" key="5">
    <source>
        <dbReference type="Proteomes" id="UP000820977"/>
    </source>
</evidence>
<proteinExistence type="predicted"/>
<keyword evidence="1 4" id="KW-0378">Hydrolase</keyword>
<keyword evidence="5" id="KW-1185">Reference proteome</keyword>
<dbReference type="PANTHER" id="PTHR48081:SF6">
    <property type="entry name" value="PEPTIDASE S9 PROLYL OLIGOPEPTIDASE CATALYTIC DOMAIN-CONTAINING PROTEIN"/>
    <property type="match status" value="1"/>
</dbReference>
<dbReference type="PANTHER" id="PTHR48081">
    <property type="entry name" value="AB HYDROLASE SUPERFAMILY PROTEIN C4A8.06C"/>
    <property type="match status" value="1"/>
</dbReference>
<evidence type="ECO:0000256" key="1">
    <source>
        <dbReference type="ARBA" id="ARBA00022801"/>
    </source>
</evidence>
<organism evidence="4 5">
    <name type="scientific">Xylanibacter caecicola</name>
    <dbReference type="NCBI Taxonomy" id="2736294"/>
    <lineage>
        <taxon>Bacteria</taxon>
        <taxon>Pseudomonadati</taxon>
        <taxon>Bacteroidota</taxon>
        <taxon>Bacteroidia</taxon>
        <taxon>Bacteroidales</taxon>
        <taxon>Prevotellaceae</taxon>
        <taxon>Xylanibacter</taxon>
    </lineage>
</organism>
<dbReference type="Proteomes" id="UP000820977">
    <property type="component" value="Unassembled WGS sequence"/>
</dbReference>
<dbReference type="InterPro" id="IPR049492">
    <property type="entry name" value="BD-FAE-like_dom"/>
</dbReference>
<dbReference type="InterPro" id="IPR050300">
    <property type="entry name" value="GDXG_lipolytic_enzyme"/>
</dbReference>
<sequence>MKRLKKILFTAFMAAVPVLLPAQKVFDMNLWQGGAPNSNGDTGDTAKVRVYLPSAKEATGRAVVICPGGGYQHLAMEHEGYQWGPFFNNMGIAAIVLKYRMPHGNPDVPLSDAEEAIRLVRRNAAQWGVNTGEVGIMGSSAGGHLASMVATRSVKDARPDFQILFYPVITMMPDITHKGSHDNLLGKEPKKKTEREYSNDIQVSRVTPRAFIALSDDDHAVLPANGVSYYTELYRHDVPASLHVFPSGGHGWGIRESFKYHVEMELMLRAWLRSF</sequence>
<protein>
    <submittedName>
        <fullName evidence="4">Alpha/beta hydrolase</fullName>
    </submittedName>
</protein>
<keyword evidence="2" id="KW-0732">Signal</keyword>
<dbReference type="GO" id="GO:0016787">
    <property type="term" value="F:hydrolase activity"/>
    <property type="evidence" value="ECO:0007669"/>
    <property type="project" value="UniProtKB-KW"/>
</dbReference>
<feature type="signal peptide" evidence="2">
    <location>
        <begin position="1"/>
        <end position="22"/>
    </location>
</feature>
<dbReference type="Gene3D" id="3.40.50.1820">
    <property type="entry name" value="alpha/beta hydrolase"/>
    <property type="match status" value="1"/>
</dbReference>
<dbReference type="SUPFAM" id="SSF53474">
    <property type="entry name" value="alpha/beta-Hydrolases"/>
    <property type="match status" value="1"/>
</dbReference>
<evidence type="ECO:0000256" key="2">
    <source>
        <dbReference type="SAM" id="SignalP"/>
    </source>
</evidence>